<protein>
    <submittedName>
        <fullName evidence="7">UPF0042 nucleotide-binding protein</fullName>
    </submittedName>
</protein>
<feature type="binding site" evidence="4">
    <location>
        <begin position="59"/>
        <end position="62"/>
    </location>
    <ligand>
        <name>GTP</name>
        <dbReference type="ChEBI" id="CHEBI:37565"/>
    </ligand>
</feature>
<dbReference type="GO" id="GO:0005524">
    <property type="term" value="F:ATP binding"/>
    <property type="evidence" value="ECO:0007669"/>
    <property type="project" value="UniProtKB-UniRule"/>
</dbReference>
<dbReference type="InterPro" id="IPR053931">
    <property type="entry name" value="RapZ_C"/>
</dbReference>
<dbReference type="Gene3D" id="3.40.50.300">
    <property type="entry name" value="P-loop containing nucleotide triphosphate hydrolases"/>
    <property type="match status" value="1"/>
</dbReference>
<sequence length="293" mass="33781">MRFVIVTGMSGAGKTTALRTFEDFGYFCVDNLPVQLIENFAEIVADKSFDHDKIALGIDARNGVALDELSDVLRKLKMNKFNYEIMFLDANDQALLKRYKETRREHPLSPKGMVEDGISLERKKIKFLRETADYVIDTSMLLSRELKHEIESIYQKDKIYNNMVINIMSFGYKFGIPQEADYVMDARFLPNPYYDTELRPKTGNDKEIQEYVMSDGKGEKFLDMIVQLVDFTVPELIEKDGRHRLVIAIGCTGGRHRSVTIANLLGEKLRELPYSIHIYHRDIANDKYVKGEV</sequence>
<evidence type="ECO:0000313" key="7">
    <source>
        <dbReference type="EMBL" id="SJZ36184.1"/>
    </source>
</evidence>
<dbReference type="PANTHER" id="PTHR30448">
    <property type="entry name" value="RNASE ADAPTER PROTEIN RAPZ"/>
    <property type="match status" value="1"/>
</dbReference>
<keyword evidence="8" id="KW-1185">Reference proteome</keyword>
<dbReference type="OrthoDB" id="9784461at2"/>
<gene>
    <name evidence="7" type="ORF">SAMN02745110_00085</name>
</gene>
<keyword evidence="3 4" id="KW-0342">GTP-binding</keyword>
<dbReference type="Pfam" id="PF03668">
    <property type="entry name" value="RapZ-like_N"/>
    <property type="match status" value="1"/>
</dbReference>
<evidence type="ECO:0000259" key="6">
    <source>
        <dbReference type="Pfam" id="PF22740"/>
    </source>
</evidence>
<feature type="domain" description="RapZ C-terminal" evidence="6">
    <location>
        <begin position="163"/>
        <end position="283"/>
    </location>
</feature>
<accession>A0A1T4K1A1</accession>
<dbReference type="InterPro" id="IPR027417">
    <property type="entry name" value="P-loop_NTPase"/>
</dbReference>
<evidence type="ECO:0000256" key="1">
    <source>
        <dbReference type="ARBA" id="ARBA00022741"/>
    </source>
</evidence>
<feature type="binding site" evidence="4">
    <location>
        <begin position="8"/>
        <end position="15"/>
    </location>
    <ligand>
        <name>ATP</name>
        <dbReference type="ChEBI" id="CHEBI:30616"/>
    </ligand>
</feature>
<dbReference type="InterPro" id="IPR005337">
    <property type="entry name" value="RapZ-like"/>
</dbReference>
<evidence type="ECO:0000313" key="8">
    <source>
        <dbReference type="Proteomes" id="UP000189857"/>
    </source>
</evidence>
<feature type="domain" description="RapZ-like N-terminal" evidence="5">
    <location>
        <begin position="1"/>
        <end position="156"/>
    </location>
</feature>
<dbReference type="PIRSF" id="PIRSF005052">
    <property type="entry name" value="P-loopkin"/>
    <property type="match status" value="1"/>
</dbReference>
<evidence type="ECO:0000256" key="4">
    <source>
        <dbReference type="HAMAP-Rule" id="MF_00636"/>
    </source>
</evidence>
<dbReference type="RefSeq" id="WP_078785779.1">
    <property type="nucleotide sequence ID" value="NZ_FMTO01000002.1"/>
</dbReference>
<dbReference type="EMBL" id="FUXA01000003">
    <property type="protein sequence ID" value="SJZ36184.1"/>
    <property type="molecule type" value="Genomic_DNA"/>
</dbReference>
<dbReference type="AlphaFoldDB" id="A0A1T4K1A1"/>
<name>A0A1T4K1A1_9FIRM</name>
<dbReference type="PANTHER" id="PTHR30448:SF0">
    <property type="entry name" value="RNASE ADAPTER PROTEIN RAPZ"/>
    <property type="match status" value="1"/>
</dbReference>
<keyword evidence="1 4" id="KW-0547">Nucleotide-binding</keyword>
<dbReference type="Proteomes" id="UP000189857">
    <property type="component" value="Unassembled WGS sequence"/>
</dbReference>
<dbReference type="GO" id="GO:0005525">
    <property type="term" value="F:GTP binding"/>
    <property type="evidence" value="ECO:0007669"/>
    <property type="project" value="UniProtKB-UniRule"/>
</dbReference>
<proteinExistence type="inferred from homology"/>
<keyword evidence="2 4" id="KW-0067">ATP-binding</keyword>
<dbReference type="HAMAP" id="MF_00636">
    <property type="entry name" value="RapZ_like"/>
    <property type="match status" value="1"/>
</dbReference>
<reference evidence="7 8" key="1">
    <citation type="submission" date="2017-02" db="EMBL/GenBank/DDBJ databases">
        <authorList>
            <person name="Peterson S.W."/>
        </authorList>
    </citation>
    <scope>NUCLEOTIDE SEQUENCE [LARGE SCALE GENOMIC DNA]</scope>
    <source>
        <strain evidence="7 8">ATCC 17233</strain>
    </source>
</reference>
<dbReference type="InterPro" id="IPR053930">
    <property type="entry name" value="RapZ-like_N"/>
</dbReference>
<organism evidence="7 8">
    <name type="scientific">Eubacterium ruminantium</name>
    <dbReference type="NCBI Taxonomy" id="42322"/>
    <lineage>
        <taxon>Bacteria</taxon>
        <taxon>Bacillati</taxon>
        <taxon>Bacillota</taxon>
        <taxon>Clostridia</taxon>
        <taxon>Eubacteriales</taxon>
        <taxon>Eubacteriaceae</taxon>
        <taxon>Eubacterium</taxon>
    </lineage>
</organism>
<dbReference type="NCBIfam" id="NF003828">
    <property type="entry name" value="PRK05416.1"/>
    <property type="match status" value="1"/>
</dbReference>
<dbReference type="SUPFAM" id="SSF52540">
    <property type="entry name" value="P-loop containing nucleoside triphosphate hydrolases"/>
    <property type="match status" value="1"/>
</dbReference>
<evidence type="ECO:0000256" key="3">
    <source>
        <dbReference type="ARBA" id="ARBA00023134"/>
    </source>
</evidence>
<evidence type="ECO:0000256" key="2">
    <source>
        <dbReference type="ARBA" id="ARBA00022840"/>
    </source>
</evidence>
<evidence type="ECO:0000259" key="5">
    <source>
        <dbReference type="Pfam" id="PF03668"/>
    </source>
</evidence>
<dbReference type="Pfam" id="PF22740">
    <property type="entry name" value="PapZ_C"/>
    <property type="match status" value="1"/>
</dbReference>